<dbReference type="AlphaFoldDB" id="A0A016VZC6"/>
<accession>A0A016VZC6</accession>
<keyword evidence="2" id="KW-1185">Reference proteome</keyword>
<reference evidence="2" key="1">
    <citation type="journal article" date="2015" name="Nat. Genet.">
        <title>The genome and transcriptome of the zoonotic hookworm Ancylostoma ceylanicum identify infection-specific gene families.</title>
        <authorList>
            <person name="Schwarz E.M."/>
            <person name="Hu Y."/>
            <person name="Antoshechkin I."/>
            <person name="Miller M.M."/>
            <person name="Sternberg P.W."/>
            <person name="Aroian R.V."/>
        </authorList>
    </citation>
    <scope>NUCLEOTIDE SEQUENCE</scope>
    <source>
        <strain evidence="2">HY135</strain>
    </source>
</reference>
<sequence length="91" mass="10497">MIPSQSHQVLIQRTPLASAHAAHPCQFKQTKLPRLYSRVTVMFVGSFEYMIMGTRFKFDSRVMFLSPSEQNLNSKLDLHTTCYSNIFGRAR</sequence>
<gene>
    <name evidence="1" type="primary">Acey_s0003.g1391</name>
    <name evidence="1" type="ORF">Y032_0003g1391</name>
</gene>
<dbReference type="Proteomes" id="UP000024635">
    <property type="component" value="Unassembled WGS sequence"/>
</dbReference>
<dbReference type="EMBL" id="JARK01001339">
    <property type="protein sequence ID" value="EYC32088.1"/>
    <property type="molecule type" value="Genomic_DNA"/>
</dbReference>
<evidence type="ECO:0000313" key="1">
    <source>
        <dbReference type="EMBL" id="EYC32088.1"/>
    </source>
</evidence>
<proteinExistence type="predicted"/>
<organism evidence="1 2">
    <name type="scientific">Ancylostoma ceylanicum</name>
    <dbReference type="NCBI Taxonomy" id="53326"/>
    <lineage>
        <taxon>Eukaryota</taxon>
        <taxon>Metazoa</taxon>
        <taxon>Ecdysozoa</taxon>
        <taxon>Nematoda</taxon>
        <taxon>Chromadorea</taxon>
        <taxon>Rhabditida</taxon>
        <taxon>Rhabditina</taxon>
        <taxon>Rhabditomorpha</taxon>
        <taxon>Strongyloidea</taxon>
        <taxon>Ancylostomatidae</taxon>
        <taxon>Ancylostomatinae</taxon>
        <taxon>Ancylostoma</taxon>
    </lineage>
</organism>
<comment type="caution">
    <text evidence="1">The sequence shown here is derived from an EMBL/GenBank/DDBJ whole genome shotgun (WGS) entry which is preliminary data.</text>
</comment>
<name>A0A016VZC6_9BILA</name>
<evidence type="ECO:0000313" key="2">
    <source>
        <dbReference type="Proteomes" id="UP000024635"/>
    </source>
</evidence>
<protein>
    <submittedName>
        <fullName evidence="1">Uncharacterized protein</fullName>
    </submittedName>
</protein>